<proteinExistence type="predicted"/>
<sequence length="445" mass="52201">MTLQKKSIEMRNSGNDFDYTYFRDALIQRVMGTNCDLDWQPWLPTAFFINGEYKDMLNIRSRTNEDHIYTFYNGEEDIDMFENWGELKEGTWDNFNNLKKFFNEDGHTFDEFNTLMDCGEFANLMIMNLFYDNKDFPGNNIVNWRPRSEGGRWRWIAKDTDFGLGLYDAPYNYKTFNWLYDNNFDPDRAWANKPEHTRLFRTLMETPEFHDMFIDRCAVYMGDFMNYRGTVKELDKMYSMIKTEYANHRKLFNEWWPNHSQEVQKMRSWIAARTPFFYTHLSEYFRLGTPRTLTIDAGRTDDIKLTINGITLNNRDFDGKFFAGRQLRIEGNHQDSETTVDGWKVTITKGTTHTTGSYKGKTLTINMPNADKIEIESIATQSAIADIDFDQQPKALDPSKPFKLYDIQGRLLAEPESIGSATGFEPGIYIARQGSKTLKIILGRQ</sequence>
<evidence type="ECO:0000313" key="1">
    <source>
        <dbReference type="EMBL" id="PWB02850.1"/>
    </source>
</evidence>
<evidence type="ECO:0008006" key="3">
    <source>
        <dbReference type="Google" id="ProtNLM"/>
    </source>
</evidence>
<gene>
    <name evidence="1" type="ORF">C5O23_05330</name>
</gene>
<dbReference type="GeneID" id="82525763"/>
<dbReference type="AlphaFoldDB" id="A0A2V1IKN3"/>
<name>A0A2V1IKN3_9BACT</name>
<dbReference type="InterPro" id="IPR014867">
    <property type="entry name" value="Spore_coat_CotH_CotH2/3/7"/>
</dbReference>
<keyword evidence="2" id="KW-1185">Reference proteome</keyword>
<dbReference type="EMBL" id="PUEC01000009">
    <property type="protein sequence ID" value="PWB02850.1"/>
    <property type="molecule type" value="Genomic_DNA"/>
</dbReference>
<protein>
    <recommendedName>
        <fullName evidence="3">T9SS C-terminal target domain-containing protein</fullName>
    </recommendedName>
</protein>
<comment type="caution">
    <text evidence="1">The sequence shown here is derived from an EMBL/GenBank/DDBJ whole genome shotgun (WGS) entry which is preliminary data.</text>
</comment>
<organism evidence="1 2">
    <name type="scientific">Duncaniella muris</name>
    <dbReference type="NCBI Taxonomy" id="2094150"/>
    <lineage>
        <taxon>Bacteria</taxon>
        <taxon>Pseudomonadati</taxon>
        <taxon>Bacteroidota</taxon>
        <taxon>Bacteroidia</taxon>
        <taxon>Bacteroidales</taxon>
        <taxon>Muribaculaceae</taxon>
        <taxon>Duncaniella</taxon>
    </lineage>
</organism>
<reference evidence="2" key="1">
    <citation type="submission" date="2018-02" db="EMBL/GenBank/DDBJ databases">
        <authorList>
            <person name="Clavel T."/>
            <person name="Strowig T."/>
        </authorList>
    </citation>
    <scope>NUCLEOTIDE SEQUENCE [LARGE SCALE GENOMIC DNA]</scope>
    <source>
        <strain evidence="2">DSM 103720</strain>
    </source>
</reference>
<dbReference type="RefSeq" id="WP_107031915.1">
    <property type="nucleotide sequence ID" value="NZ_PUEC01000009.1"/>
</dbReference>
<dbReference type="Pfam" id="PF08757">
    <property type="entry name" value="CotH"/>
    <property type="match status" value="1"/>
</dbReference>
<accession>A0A2V1IKN3</accession>
<evidence type="ECO:0000313" key="2">
    <source>
        <dbReference type="Proteomes" id="UP000244905"/>
    </source>
</evidence>
<dbReference type="Proteomes" id="UP000244905">
    <property type="component" value="Unassembled WGS sequence"/>
</dbReference>